<accession>A0A418X1J3</accession>
<evidence type="ECO:0000256" key="2">
    <source>
        <dbReference type="ARBA" id="ARBA00023015"/>
    </source>
</evidence>
<dbReference type="FunFam" id="1.10.10.60:FF:000132">
    <property type="entry name" value="AraC family transcriptional regulator"/>
    <property type="match status" value="1"/>
</dbReference>
<feature type="domain" description="HTH araC/xylS-type" evidence="6">
    <location>
        <begin position="163"/>
        <end position="260"/>
    </location>
</feature>
<dbReference type="PANTHER" id="PTHR11019">
    <property type="entry name" value="HTH-TYPE TRANSCRIPTIONAL REGULATOR NIMR"/>
    <property type="match status" value="1"/>
</dbReference>
<evidence type="ECO:0000256" key="1">
    <source>
        <dbReference type="ARBA" id="ARBA00022491"/>
    </source>
</evidence>
<dbReference type="InterPro" id="IPR020449">
    <property type="entry name" value="Tscrpt_reg_AraC-type_HTH"/>
</dbReference>
<dbReference type="Gene3D" id="1.10.10.60">
    <property type="entry name" value="Homeodomain-like"/>
    <property type="match status" value="1"/>
</dbReference>
<dbReference type="GO" id="GO:0043565">
    <property type="term" value="F:sequence-specific DNA binding"/>
    <property type="evidence" value="ECO:0007669"/>
    <property type="project" value="InterPro"/>
</dbReference>
<organism evidence="7 8">
    <name type="scientific">Noviherbaspirillum cavernae</name>
    <dbReference type="NCBI Taxonomy" id="2320862"/>
    <lineage>
        <taxon>Bacteria</taxon>
        <taxon>Pseudomonadati</taxon>
        <taxon>Pseudomonadota</taxon>
        <taxon>Betaproteobacteria</taxon>
        <taxon>Burkholderiales</taxon>
        <taxon>Oxalobacteraceae</taxon>
        <taxon>Noviherbaspirillum</taxon>
    </lineage>
</organism>
<dbReference type="Proteomes" id="UP000285190">
    <property type="component" value="Unassembled WGS sequence"/>
</dbReference>
<reference evidence="7 8" key="1">
    <citation type="submission" date="2018-09" db="EMBL/GenBank/DDBJ databases">
        <authorList>
            <person name="Zhu H."/>
        </authorList>
    </citation>
    <scope>NUCLEOTIDE SEQUENCE [LARGE SCALE GENOMIC DNA]</scope>
    <source>
        <strain evidence="7 8">K2R10-39</strain>
    </source>
</reference>
<evidence type="ECO:0000313" key="8">
    <source>
        <dbReference type="Proteomes" id="UP000285190"/>
    </source>
</evidence>
<dbReference type="InterPro" id="IPR018060">
    <property type="entry name" value="HTH_AraC"/>
</dbReference>
<dbReference type="PANTHER" id="PTHR11019:SF159">
    <property type="entry name" value="TRANSCRIPTIONAL REGULATOR-RELATED"/>
    <property type="match status" value="1"/>
</dbReference>
<dbReference type="InterPro" id="IPR011051">
    <property type="entry name" value="RmlC_Cupin_sf"/>
</dbReference>
<evidence type="ECO:0000313" key="7">
    <source>
        <dbReference type="EMBL" id="RJG06308.1"/>
    </source>
</evidence>
<dbReference type="PROSITE" id="PS00041">
    <property type="entry name" value="HTH_ARAC_FAMILY_1"/>
    <property type="match status" value="1"/>
</dbReference>
<keyword evidence="4" id="KW-0010">Activator</keyword>
<dbReference type="GO" id="GO:0003700">
    <property type="term" value="F:DNA-binding transcription factor activity"/>
    <property type="evidence" value="ECO:0007669"/>
    <property type="project" value="InterPro"/>
</dbReference>
<dbReference type="PROSITE" id="PS01124">
    <property type="entry name" value="HTH_ARAC_FAMILY_2"/>
    <property type="match status" value="1"/>
</dbReference>
<dbReference type="InterPro" id="IPR009057">
    <property type="entry name" value="Homeodomain-like_sf"/>
</dbReference>
<keyword evidence="5" id="KW-0804">Transcription</keyword>
<dbReference type="SUPFAM" id="SSF46689">
    <property type="entry name" value="Homeodomain-like"/>
    <property type="match status" value="1"/>
</dbReference>
<evidence type="ECO:0000256" key="5">
    <source>
        <dbReference type="ARBA" id="ARBA00023163"/>
    </source>
</evidence>
<proteinExistence type="predicted"/>
<dbReference type="SMART" id="SM00342">
    <property type="entry name" value="HTH_ARAC"/>
    <property type="match status" value="1"/>
</dbReference>
<evidence type="ECO:0000259" key="6">
    <source>
        <dbReference type="PROSITE" id="PS01124"/>
    </source>
</evidence>
<dbReference type="AlphaFoldDB" id="A0A418X1J3"/>
<dbReference type="InterPro" id="IPR018062">
    <property type="entry name" value="HTH_AraC-typ_CS"/>
</dbReference>
<dbReference type="Gene3D" id="2.60.120.10">
    <property type="entry name" value="Jelly Rolls"/>
    <property type="match status" value="1"/>
</dbReference>
<dbReference type="EMBL" id="QYUN01000002">
    <property type="protein sequence ID" value="RJG06308.1"/>
    <property type="molecule type" value="Genomic_DNA"/>
</dbReference>
<dbReference type="PRINTS" id="PR00032">
    <property type="entry name" value="HTHARAC"/>
</dbReference>
<keyword evidence="8" id="KW-1185">Reference proteome</keyword>
<dbReference type="Pfam" id="PF12833">
    <property type="entry name" value="HTH_18"/>
    <property type="match status" value="1"/>
</dbReference>
<keyword evidence="3" id="KW-0238">DNA-binding</keyword>
<dbReference type="InterPro" id="IPR003313">
    <property type="entry name" value="AraC-bd"/>
</dbReference>
<protein>
    <submittedName>
        <fullName evidence="7">AraC family transcriptional regulator</fullName>
    </submittedName>
</protein>
<dbReference type="CDD" id="cd06124">
    <property type="entry name" value="cupin_NimR-like_N"/>
    <property type="match status" value="1"/>
</dbReference>
<dbReference type="SUPFAM" id="SSF51182">
    <property type="entry name" value="RmlC-like cupins"/>
    <property type="match status" value="1"/>
</dbReference>
<dbReference type="InterPro" id="IPR014710">
    <property type="entry name" value="RmlC-like_jellyroll"/>
</dbReference>
<gene>
    <name evidence="7" type="ORF">D3870_10070</name>
</gene>
<comment type="caution">
    <text evidence="7">The sequence shown here is derived from an EMBL/GenBank/DDBJ whole genome shotgun (WGS) entry which is preliminary data.</text>
</comment>
<dbReference type="OrthoDB" id="9804543at2"/>
<sequence>MPMQPITHTRLNLPGVAPTPERRVRMVARDLEASELLSAHKHAWGQVTYALDGVVRVTVGNSTWIVPPMRAIWIPPDQMHEVATLEKVRLRALYVHADAAPFHGNQCEVLDVSALLRELIVALSQVSADEPREAMLTALILDEVARSATMPIRVALPDDKRLKTLCETLIADPASPLTLEEWAQRAGASGRTLARLFERDLGMSFSQWRQQVRLAHAAPLIASGMPMSRVAAELGYASQSAFSAMFKKTFGQSPSSFFSHREGS</sequence>
<evidence type="ECO:0000256" key="4">
    <source>
        <dbReference type="ARBA" id="ARBA00023159"/>
    </source>
</evidence>
<name>A0A418X1J3_9BURK</name>
<evidence type="ECO:0000256" key="3">
    <source>
        <dbReference type="ARBA" id="ARBA00023125"/>
    </source>
</evidence>
<keyword evidence="2" id="KW-0805">Transcription regulation</keyword>
<keyword evidence="1" id="KW-0678">Repressor</keyword>
<dbReference type="Pfam" id="PF02311">
    <property type="entry name" value="AraC_binding"/>
    <property type="match status" value="1"/>
</dbReference>